<name>A0A667IFY0_LYNCA</name>
<evidence type="ECO:0000313" key="3">
    <source>
        <dbReference type="Proteomes" id="UP000472241"/>
    </source>
</evidence>
<keyword evidence="1" id="KW-0812">Transmembrane</keyword>
<dbReference type="AlphaFoldDB" id="A0A667IFY0"/>
<organism evidence="2 3">
    <name type="scientific">Lynx canadensis</name>
    <name type="common">Canada lynx</name>
    <name type="synonym">Felis canadensis</name>
    <dbReference type="NCBI Taxonomy" id="61383"/>
    <lineage>
        <taxon>Eukaryota</taxon>
        <taxon>Metazoa</taxon>
        <taxon>Chordata</taxon>
        <taxon>Craniata</taxon>
        <taxon>Vertebrata</taxon>
        <taxon>Euteleostomi</taxon>
        <taxon>Mammalia</taxon>
        <taxon>Eutheria</taxon>
        <taxon>Laurasiatheria</taxon>
        <taxon>Carnivora</taxon>
        <taxon>Feliformia</taxon>
        <taxon>Felidae</taxon>
        <taxon>Felinae</taxon>
        <taxon>Lynx</taxon>
    </lineage>
</organism>
<feature type="transmembrane region" description="Helical" evidence="1">
    <location>
        <begin position="68"/>
        <end position="89"/>
    </location>
</feature>
<keyword evidence="1" id="KW-1133">Transmembrane helix</keyword>
<dbReference type="Ensembl" id="ENSLCNT00005034865.1">
    <property type="protein sequence ID" value="ENSLCNP00005031226.1"/>
    <property type="gene ID" value="ENSLCNG00005020350.1"/>
</dbReference>
<evidence type="ECO:0000256" key="1">
    <source>
        <dbReference type="SAM" id="Phobius"/>
    </source>
</evidence>
<reference evidence="2" key="1">
    <citation type="submission" date="2025-08" db="UniProtKB">
        <authorList>
            <consortium name="Ensembl"/>
        </authorList>
    </citation>
    <scope>IDENTIFICATION</scope>
</reference>
<dbReference type="PANTHER" id="PTHR37356">
    <property type="entry name" value="TRANSMEMBRANE PROTEIN 239"/>
    <property type="match status" value="1"/>
</dbReference>
<sequence length="152" mass="16928">MMPQPQVETDAIGAGEGPQQAVPWSAWVTRQGWVHWCRCHVPRSWAQWWTTSGWRQPFQRVLRGLEGVLYLLLSLMLCHALFTTGSYLLSSLWPVAAAAWSHLLPAVLLLVLSALPALLFTASFLLLFSTLLSLVGLLTSMSHPDFAQDSDQ</sequence>
<proteinExistence type="predicted"/>
<dbReference type="InterPro" id="IPR031694">
    <property type="entry name" value="TMEM239"/>
</dbReference>
<keyword evidence="1" id="KW-0472">Membrane</keyword>
<feature type="transmembrane region" description="Helical" evidence="1">
    <location>
        <begin position="109"/>
        <end position="138"/>
    </location>
</feature>
<dbReference type="Proteomes" id="UP000472241">
    <property type="component" value="Unplaced"/>
</dbReference>
<dbReference type="Pfam" id="PF15841">
    <property type="entry name" value="TMEM239"/>
    <property type="match status" value="1"/>
</dbReference>
<dbReference type="PANTHER" id="PTHR37356:SF1">
    <property type="entry name" value="TRANSMEMBRANE PROTEIN 239"/>
    <property type="match status" value="1"/>
</dbReference>
<keyword evidence="3" id="KW-1185">Reference proteome</keyword>
<accession>A0A667IFY0</accession>
<protein>
    <submittedName>
        <fullName evidence="2">Transmembrane protein 239</fullName>
    </submittedName>
</protein>
<reference evidence="2" key="2">
    <citation type="submission" date="2025-09" db="UniProtKB">
        <authorList>
            <consortium name="Ensembl"/>
        </authorList>
    </citation>
    <scope>IDENTIFICATION</scope>
</reference>
<evidence type="ECO:0000313" key="2">
    <source>
        <dbReference type="Ensembl" id="ENSLCNP00005031226.1"/>
    </source>
</evidence>